<evidence type="ECO:0000313" key="5">
    <source>
        <dbReference type="EMBL" id="CAH2717284.1"/>
    </source>
</evidence>
<feature type="transmembrane region" description="Helical" evidence="3">
    <location>
        <begin position="200"/>
        <end position="222"/>
    </location>
</feature>
<dbReference type="SUPFAM" id="SSF103481">
    <property type="entry name" value="Multidrug resistance efflux transporter EmrE"/>
    <property type="match status" value="2"/>
</dbReference>
<gene>
    <name evidence="5" type="ORF">BACCIP111895_04475</name>
</gene>
<feature type="domain" description="EamA" evidence="4">
    <location>
        <begin position="6"/>
        <end position="153"/>
    </location>
</feature>
<dbReference type="PANTHER" id="PTHR22911">
    <property type="entry name" value="ACYL-MALONYL CONDENSING ENZYME-RELATED"/>
    <property type="match status" value="1"/>
</dbReference>
<keyword evidence="3" id="KW-0472">Membrane</keyword>
<dbReference type="EMBL" id="CALBWS010000043">
    <property type="protein sequence ID" value="CAH2717284.1"/>
    <property type="molecule type" value="Genomic_DNA"/>
</dbReference>
<feature type="transmembrane region" description="Helical" evidence="3">
    <location>
        <begin position="109"/>
        <end position="131"/>
    </location>
</feature>
<dbReference type="Proteomes" id="UP000838308">
    <property type="component" value="Unassembled WGS sequence"/>
</dbReference>
<protein>
    <recommendedName>
        <fullName evidence="4">EamA domain-containing protein</fullName>
    </recommendedName>
</protein>
<name>A0ABN8KU74_9BACI</name>
<organism evidence="5 6">
    <name type="scientific">Neobacillus rhizosphaerae</name>
    <dbReference type="NCBI Taxonomy" id="2880965"/>
    <lineage>
        <taxon>Bacteria</taxon>
        <taxon>Bacillati</taxon>
        <taxon>Bacillota</taxon>
        <taxon>Bacilli</taxon>
        <taxon>Bacillales</taxon>
        <taxon>Bacillaceae</taxon>
        <taxon>Neobacillus</taxon>
    </lineage>
</organism>
<keyword evidence="6" id="KW-1185">Reference proteome</keyword>
<evidence type="ECO:0000313" key="6">
    <source>
        <dbReference type="Proteomes" id="UP000838308"/>
    </source>
</evidence>
<evidence type="ECO:0000256" key="2">
    <source>
        <dbReference type="ARBA" id="ARBA00007362"/>
    </source>
</evidence>
<feature type="transmembrane region" description="Helical" evidence="3">
    <location>
        <begin position="41"/>
        <end position="63"/>
    </location>
</feature>
<evidence type="ECO:0000259" key="4">
    <source>
        <dbReference type="Pfam" id="PF00892"/>
    </source>
</evidence>
<feature type="transmembrane region" description="Helical" evidence="3">
    <location>
        <begin position="7"/>
        <end position="29"/>
    </location>
</feature>
<evidence type="ECO:0000256" key="1">
    <source>
        <dbReference type="ARBA" id="ARBA00004127"/>
    </source>
</evidence>
<dbReference type="InterPro" id="IPR000620">
    <property type="entry name" value="EamA_dom"/>
</dbReference>
<feature type="domain" description="EamA" evidence="4">
    <location>
        <begin position="166"/>
        <end position="305"/>
    </location>
</feature>
<feature type="transmembrane region" description="Helical" evidence="3">
    <location>
        <begin position="140"/>
        <end position="158"/>
    </location>
</feature>
<dbReference type="InterPro" id="IPR037185">
    <property type="entry name" value="EmrE-like"/>
</dbReference>
<feature type="transmembrane region" description="Helical" evidence="3">
    <location>
        <begin position="288"/>
        <end position="308"/>
    </location>
</feature>
<dbReference type="Pfam" id="PF00892">
    <property type="entry name" value="EamA"/>
    <property type="match status" value="2"/>
</dbReference>
<keyword evidence="3" id="KW-1133">Transmembrane helix</keyword>
<feature type="transmembrane region" description="Helical" evidence="3">
    <location>
        <begin position="234"/>
        <end position="252"/>
    </location>
</feature>
<feature type="transmembrane region" description="Helical" evidence="3">
    <location>
        <begin position="264"/>
        <end position="282"/>
    </location>
</feature>
<comment type="subcellular location">
    <subcellularLocation>
        <location evidence="1">Endomembrane system</location>
        <topology evidence="1">Multi-pass membrane protein</topology>
    </subcellularLocation>
</comment>
<comment type="caution">
    <text evidence="5">The sequence shown here is derived from an EMBL/GenBank/DDBJ whole genome shotgun (WGS) entry which is preliminary data.</text>
</comment>
<dbReference type="RefSeq" id="WP_248737509.1">
    <property type="nucleotide sequence ID" value="NZ_CALBWS010000043.1"/>
</dbReference>
<comment type="similarity">
    <text evidence="2">Belongs to the EamA transporter family.</text>
</comment>
<sequence length="323" mass="35706">MFKQNKGIFFGLGSGFTWALDTVLIGMVLSKSLFISTETVIFLAPLVSTFFHDMLSSLWMMIYMTIRGEFTVPFKKLTTRSGRFVMLGALLGGPIGMTGYVLAVKYLGASLSASISAVYPAIGAFFAFIILKDRLTIKNWFGLFISILFIFLLGFAGGEPSPSYILGFTFILFCIFGWGMECVILAYGMKDDEISPEQALQIRQLVSAVTYAVLILPLFNAYPLVGEVFKSSQFFLIAVIALSGTASYVFYYKAIYTLGPTRAMALNISYAAWAIFLSFIILDTPITAKPVIFSIMILVGSILTVANPEELKWMNIRKGRRAV</sequence>
<evidence type="ECO:0000256" key="3">
    <source>
        <dbReference type="SAM" id="Phobius"/>
    </source>
</evidence>
<proteinExistence type="inferred from homology"/>
<feature type="transmembrane region" description="Helical" evidence="3">
    <location>
        <begin position="164"/>
        <end position="188"/>
    </location>
</feature>
<reference evidence="5" key="1">
    <citation type="submission" date="2022-04" db="EMBL/GenBank/DDBJ databases">
        <authorList>
            <person name="Criscuolo A."/>
        </authorList>
    </citation>
    <scope>NUCLEOTIDE SEQUENCE</scope>
    <source>
        <strain evidence="5">CIP111895</strain>
    </source>
</reference>
<feature type="transmembrane region" description="Helical" evidence="3">
    <location>
        <begin position="84"/>
        <end position="103"/>
    </location>
</feature>
<keyword evidence="3" id="KW-0812">Transmembrane</keyword>
<accession>A0ABN8KU74</accession>
<dbReference type="PANTHER" id="PTHR22911:SF137">
    <property type="entry name" value="SOLUTE CARRIER FAMILY 35 MEMBER G2-RELATED"/>
    <property type="match status" value="1"/>
</dbReference>